<keyword evidence="1" id="KW-0732">Signal</keyword>
<dbReference type="EnsemblProtists" id="HpaT811115">
    <property type="protein sequence ID" value="HpaP811115"/>
    <property type="gene ID" value="HpaG811115"/>
</dbReference>
<dbReference type="OMA" id="MAIITHE"/>
<accession>M4BX63</accession>
<dbReference type="eggNOG" id="ENOG502STWE">
    <property type="taxonomic scope" value="Eukaryota"/>
</dbReference>
<protein>
    <recommendedName>
        <fullName evidence="4">GAG-pre-integrase domain-containing protein</fullName>
    </recommendedName>
</protein>
<reference evidence="2" key="2">
    <citation type="submission" date="2015-06" db="UniProtKB">
        <authorList>
            <consortium name="EnsemblProtists"/>
        </authorList>
    </citation>
    <scope>IDENTIFICATION</scope>
    <source>
        <strain evidence="2">Emoy2</strain>
    </source>
</reference>
<dbReference type="HOGENOM" id="CLU_1149081_0_0_1"/>
<name>M4BX63_HYAAE</name>
<dbReference type="VEuPathDB" id="FungiDB:HpaG811115"/>
<dbReference type="STRING" id="559515.M4BX63"/>
<proteinExistence type="predicted"/>
<evidence type="ECO:0000256" key="1">
    <source>
        <dbReference type="SAM" id="SignalP"/>
    </source>
</evidence>
<dbReference type="EMBL" id="JH598014">
    <property type="status" value="NOT_ANNOTATED_CDS"/>
    <property type="molecule type" value="Genomic_DNA"/>
</dbReference>
<evidence type="ECO:0000313" key="2">
    <source>
        <dbReference type="EnsemblProtists" id="HpaP811115"/>
    </source>
</evidence>
<dbReference type="Proteomes" id="UP000011713">
    <property type="component" value="Unassembled WGS sequence"/>
</dbReference>
<reference evidence="3" key="1">
    <citation type="journal article" date="2010" name="Science">
        <title>Signatures of adaptation to obligate biotrophy in the Hyaloperonospora arabidopsidis genome.</title>
        <authorList>
            <person name="Baxter L."/>
            <person name="Tripathy S."/>
            <person name="Ishaque N."/>
            <person name="Boot N."/>
            <person name="Cabral A."/>
            <person name="Kemen E."/>
            <person name="Thines M."/>
            <person name="Ah-Fong A."/>
            <person name="Anderson R."/>
            <person name="Badejoko W."/>
            <person name="Bittner-Eddy P."/>
            <person name="Boore J.L."/>
            <person name="Chibucos M.C."/>
            <person name="Coates M."/>
            <person name="Dehal P."/>
            <person name="Delehaunty K."/>
            <person name="Dong S."/>
            <person name="Downton P."/>
            <person name="Dumas B."/>
            <person name="Fabro G."/>
            <person name="Fronick C."/>
            <person name="Fuerstenberg S.I."/>
            <person name="Fulton L."/>
            <person name="Gaulin E."/>
            <person name="Govers F."/>
            <person name="Hughes L."/>
            <person name="Humphray S."/>
            <person name="Jiang R.H."/>
            <person name="Judelson H."/>
            <person name="Kamoun S."/>
            <person name="Kyung K."/>
            <person name="Meijer H."/>
            <person name="Minx P."/>
            <person name="Morris P."/>
            <person name="Nelson J."/>
            <person name="Phuntumart V."/>
            <person name="Qutob D."/>
            <person name="Rehmany A."/>
            <person name="Rougon-Cardoso A."/>
            <person name="Ryden P."/>
            <person name="Torto-Alalibo T."/>
            <person name="Studholme D."/>
            <person name="Wang Y."/>
            <person name="Win J."/>
            <person name="Wood J."/>
            <person name="Clifton S.W."/>
            <person name="Rogers J."/>
            <person name="Van den Ackerveken G."/>
            <person name="Jones J.D."/>
            <person name="McDowell J.M."/>
            <person name="Beynon J."/>
            <person name="Tyler B.M."/>
        </authorList>
    </citation>
    <scope>NUCLEOTIDE SEQUENCE [LARGE SCALE GENOMIC DNA]</scope>
    <source>
        <strain evidence="3">Emoy2</strain>
    </source>
</reference>
<dbReference type="InParanoid" id="M4BX63"/>
<dbReference type="AlphaFoldDB" id="M4BX63"/>
<keyword evidence="3" id="KW-1185">Reference proteome</keyword>
<evidence type="ECO:0000313" key="3">
    <source>
        <dbReference type="Proteomes" id="UP000011713"/>
    </source>
</evidence>
<feature type="chain" id="PRO_5004049225" description="GAG-pre-integrase domain-containing protein" evidence="1">
    <location>
        <begin position="25"/>
        <end position="242"/>
    </location>
</feature>
<evidence type="ECO:0008006" key="4">
    <source>
        <dbReference type="Google" id="ProtNLM"/>
    </source>
</evidence>
<organism evidence="2 3">
    <name type="scientific">Hyaloperonospora arabidopsidis (strain Emoy2)</name>
    <name type="common">Downy mildew agent</name>
    <name type="synonym">Peronospora arabidopsidis</name>
    <dbReference type="NCBI Taxonomy" id="559515"/>
    <lineage>
        <taxon>Eukaryota</taxon>
        <taxon>Sar</taxon>
        <taxon>Stramenopiles</taxon>
        <taxon>Oomycota</taxon>
        <taxon>Peronosporomycetes</taxon>
        <taxon>Peronosporales</taxon>
        <taxon>Peronosporaceae</taxon>
        <taxon>Hyaloperonospora</taxon>
    </lineage>
</organism>
<feature type="signal peptide" evidence="1">
    <location>
        <begin position="1"/>
        <end position="24"/>
    </location>
</feature>
<sequence>MSTIWRMVLLKLLRIGKVVPTVVAGKHQRHVMLTEVYLAPGSREIFFSCGKLERKGFGIVYNGTKRALVRRSDDKVVSHVSIDNIFLYVMTVGTKYSPSAPSDVLMAIITHETSDESVKEMQSGSLYHFHQRLGHFGYDAVEWMAKDPAPGTKNKDRSRPTCVSCAEGNKPRMCIHGPGSEEVRAFFGSIFRMSIQLSSTCTKDGQWRIVRGCRPFVQVHRCFKTSQKPEIKHRIEKLKEFT</sequence>